<evidence type="ECO:0000256" key="1">
    <source>
        <dbReference type="SAM" id="MobiDB-lite"/>
    </source>
</evidence>
<reference evidence="2" key="1">
    <citation type="submission" date="2021-01" db="EMBL/GenBank/DDBJ databases">
        <title>Adiantum capillus-veneris genome.</title>
        <authorList>
            <person name="Fang Y."/>
            <person name="Liao Q."/>
        </authorList>
    </citation>
    <scope>NUCLEOTIDE SEQUENCE</scope>
    <source>
        <strain evidence="2">H3</strain>
        <tissue evidence="2">Leaf</tissue>
    </source>
</reference>
<accession>A0A9D4V0V4</accession>
<dbReference type="EMBL" id="JABFUD020000007">
    <property type="protein sequence ID" value="KAI5077238.1"/>
    <property type="molecule type" value="Genomic_DNA"/>
</dbReference>
<dbReference type="OrthoDB" id="1938372at2759"/>
<evidence type="ECO:0000313" key="2">
    <source>
        <dbReference type="EMBL" id="KAI5077238.1"/>
    </source>
</evidence>
<dbReference type="Proteomes" id="UP000886520">
    <property type="component" value="Chromosome 7"/>
</dbReference>
<gene>
    <name evidence="2" type="ORF">GOP47_0007062</name>
</gene>
<proteinExistence type="predicted"/>
<feature type="compositionally biased region" description="Basic and acidic residues" evidence="1">
    <location>
        <begin position="160"/>
        <end position="171"/>
    </location>
</feature>
<feature type="compositionally biased region" description="Basic and acidic residues" evidence="1">
    <location>
        <begin position="135"/>
        <end position="145"/>
    </location>
</feature>
<protein>
    <submittedName>
        <fullName evidence="2">Uncharacterized protein</fullName>
    </submittedName>
</protein>
<feature type="compositionally biased region" description="Basic residues" evidence="1">
    <location>
        <begin position="172"/>
        <end position="196"/>
    </location>
</feature>
<feature type="compositionally biased region" description="Basic and acidic residues" evidence="1">
    <location>
        <begin position="210"/>
        <end position="220"/>
    </location>
</feature>
<organism evidence="2 3">
    <name type="scientific">Adiantum capillus-veneris</name>
    <name type="common">Maidenhair fern</name>
    <dbReference type="NCBI Taxonomy" id="13818"/>
    <lineage>
        <taxon>Eukaryota</taxon>
        <taxon>Viridiplantae</taxon>
        <taxon>Streptophyta</taxon>
        <taxon>Embryophyta</taxon>
        <taxon>Tracheophyta</taxon>
        <taxon>Polypodiopsida</taxon>
        <taxon>Polypodiidae</taxon>
        <taxon>Polypodiales</taxon>
        <taxon>Pteridineae</taxon>
        <taxon>Pteridaceae</taxon>
        <taxon>Vittarioideae</taxon>
        <taxon>Adiantum</taxon>
    </lineage>
</organism>
<name>A0A9D4V0V4_ADICA</name>
<feature type="compositionally biased region" description="Low complexity" evidence="1">
    <location>
        <begin position="146"/>
        <end position="158"/>
    </location>
</feature>
<dbReference type="AlphaFoldDB" id="A0A9D4V0V4"/>
<keyword evidence="3" id="KW-1185">Reference proteome</keyword>
<feature type="region of interest" description="Disordered" evidence="1">
    <location>
        <begin position="135"/>
        <end position="220"/>
    </location>
</feature>
<comment type="caution">
    <text evidence="2">The sequence shown here is derived from an EMBL/GenBank/DDBJ whole genome shotgun (WGS) entry which is preliminary data.</text>
</comment>
<sequence>MSGRFSCSGRRLCRRMGHKAGGSLVAQVKAWASISAPPCALAYPITIILPDTFYILILDPDYPWRRLSKDLINGLASWKTDASKESADIIDEYDKGGGGDDSGYKTIVEGTGAGYGELKEYMDEPAADTIEKHAVGEHSEEKHEVGSASFSSDSSGAAVEGKHHHDKEGKHHTGAISKIKHKVKEGLAKVRRKKNHHGEAHSGTSSEDETGLHAEKGQHT</sequence>
<evidence type="ECO:0000313" key="3">
    <source>
        <dbReference type="Proteomes" id="UP000886520"/>
    </source>
</evidence>